<feature type="compositionally biased region" description="Low complexity" evidence="5">
    <location>
        <begin position="1473"/>
        <end position="1486"/>
    </location>
</feature>
<evidence type="ECO:0000256" key="5">
    <source>
        <dbReference type="SAM" id="MobiDB-lite"/>
    </source>
</evidence>
<evidence type="ECO:0000256" key="4">
    <source>
        <dbReference type="ARBA" id="ARBA00023242"/>
    </source>
</evidence>
<name>A0A5C3NFP4_9AGAM</name>
<feature type="region of interest" description="Disordered" evidence="5">
    <location>
        <begin position="993"/>
        <end position="1052"/>
    </location>
</feature>
<dbReference type="GO" id="GO:0006397">
    <property type="term" value="P:mRNA processing"/>
    <property type="evidence" value="ECO:0007669"/>
    <property type="project" value="InterPro"/>
</dbReference>
<dbReference type="EMBL" id="ML213504">
    <property type="protein sequence ID" value="TFK56192.1"/>
    <property type="molecule type" value="Genomic_DNA"/>
</dbReference>
<feature type="compositionally biased region" description="Low complexity" evidence="5">
    <location>
        <begin position="1535"/>
        <end position="1548"/>
    </location>
</feature>
<protein>
    <recommendedName>
        <fullName evidence="3">THO complex subunit 2</fullName>
    </recommendedName>
</protein>
<feature type="domain" description="THO complex subunitTHOC2 C-terminal" evidence="6">
    <location>
        <begin position="1094"/>
        <end position="1412"/>
    </location>
</feature>
<dbReference type="OrthoDB" id="29024at2759"/>
<dbReference type="GO" id="GO:0000445">
    <property type="term" value="C:THO complex part of transcription export complex"/>
    <property type="evidence" value="ECO:0007669"/>
    <property type="project" value="TreeGrafter"/>
</dbReference>
<dbReference type="PANTHER" id="PTHR21597">
    <property type="entry name" value="THO2 PROTEIN"/>
    <property type="match status" value="1"/>
</dbReference>
<evidence type="ECO:0000256" key="1">
    <source>
        <dbReference type="ARBA" id="ARBA00004123"/>
    </source>
</evidence>
<proteinExistence type="inferred from homology"/>
<feature type="compositionally biased region" description="Pro residues" evidence="5">
    <location>
        <begin position="1608"/>
        <end position="1620"/>
    </location>
</feature>
<evidence type="ECO:0000313" key="9">
    <source>
        <dbReference type="EMBL" id="TFK56192.1"/>
    </source>
</evidence>
<evidence type="ECO:0000256" key="3">
    <source>
        <dbReference type="ARBA" id="ARBA00019596"/>
    </source>
</evidence>
<dbReference type="InterPro" id="IPR032302">
    <property type="entry name" value="THOC2_N"/>
</dbReference>
<feature type="compositionally biased region" description="Basic and acidic residues" evidence="5">
    <location>
        <begin position="1520"/>
        <end position="1531"/>
    </location>
</feature>
<reference evidence="9 10" key="1">
    <citation type="journal article" date="2019" name="Nat. Ecol. Evol.">
        <title>Megaphylogeny resolves global patterns of mushroom evolution.</title>
        <authorList>
            <person name="Varga T."/>
            <person name="Krizsan K."/>
            <person name="Foldi C."/>
            <person name="Dima B."/>
            <person name="Sanchez-Garcia M."/>
            <person name="Sanchez-Ramirez S."/>
            <person name="Szollosi G.J."/>
            <person name="Szarkandi J.G."/>
            <person name="Papp V."/>
            <person name="Albert L."/>
            <person name="Andreopoulos W."/>
            <person name="Angelini C."/>
            <person name="Antonin V."/>
            <person name="Barry K.W."/>
            <person name="Bougher N.L."/>
            <person name="Buchanan P."/>
            <person name="Buyck B."/>
            <person name="Bense V."/>
            <person name="Catcheside P."/>
            <person name="Chovatia M."/>
            <person name="Cooper J."/>
            <person name="Damon W."/>
            <person name="Desjardin D."/>
            <person name="Finy P."/>
            <person name="Geml J."/>
            <person name="Haridas S."/>
            <person name="Hughes K."/>
            <person name="Justo A."/>
            <person name="Karasinski D."/>
            <person name="Kautmanova I."/>
            <person name="Kiss B."/>
            <person name="Kocsube S."/>
            <person name="Kotiranta H."/>
            <person name="LaButti K.M."/>
            <person name="Lechner B.E."/>
            <person name="Liimatainen K."/>
            <person name="Lipzen A."/>
            <person name="Lukacs Z."/>
            <person name="Mihaltcheva S."/>
            <person name="Morgado L.N."/>
            <person name="Niskanen T."/>
            <person name="Noordeloos M.E."/>
            <person name="Ohm R.A."/>
            <person name="Ortiz-Santana B."/>
            <person name="Ovrebo C."/>
            <person name="Racz N."/>
            <person name="Riley R."/>
            <person name="Savchenko A."/>
            <person name="Shiryaev A."/>
            <person name="Soop K."/>
            <person name="Spirin V."/>
            <person name="Szebenyi C."/>
            <person name="Tomsovsky M."/>
            <person name="Tulloss R.E."/>
            <person name="Uehling J."/>
            <person name="Grigoriev I.V."/>
            <person name="Vagvolgyi C."/>
            <person name="Papp T."/>
            <person name="Martin F.M."/>
            <person name="Miettinen O."/>
            <person name="Hibbett D.S."/>
            <person name="Nagy L.G."/>
        </authorList>
    </citation>
    <scope>NUCLEOTIDE SEQUENCE [LARGE SCALE GENOMIC DNA]</scope>
    <source>
        <strain evidence="9 10">OMC1185</strain>
    </source>
</reference>
<sequence length="2070" mass="230003">MDVVDHVRRCLENWEGGGEAECRSILISPHCNPTDPGCAEVLSTAYHTLIASALAVWNPPTESGAPAWGKRMSAEEVAGFVQSVVRALPEGSRGSEGEAERRKEAFGEVMVDMLWALEMGLEEMGLKQTDADRVVVAGVVRELIVAGVLDRFMCRERMDTALLENAGLIGDHRPFEKKEVRARTGTFYKQNKFNLLREQSEGYAKLIAELAASVGPPHNPATGLPSEPWREIAARARPVWDRIIALIGYFDLDPNRTLDVILDVFAVHLETHYSFFLVLLAVSAWSAVEFRPEWDGSVREEEEGEGGYRGLTVEEVLEKAERRGRGVFRPVPARKSILAQVLGFKFWRSQTPGAEEPKRNLFVMAALLVREGFVGFEELYAHIGPDDEQGMEKAYKEYLASVDARISGARLSQLALAAPLESSSAPSSSKSRPAPVAETKKAEPKPVLNYKARFLDALLAVGALRPAMNIMNHYPWLFDAHTELADLMLRILKVAIAPLYDSVFARERPAGFDQPSMRFSKDAGRVVTPPQRTPKITLWAPTPPPTYQVDFVFFYPWWADGIPLATTLDDLVDVVEPLLRYISVHISRDNLFLTKFLRLGRSHMATTVQLDPETKKPVGEPDPEHPVRKFWFKICRLYLLPALPLIRGNAVCTVEIWNIVRYYETTKRWQLYGEWKTKTYREHSELRVRQVQADRESKGILRRLSHNTVDTLSGTVAKLAHSNPCIFFANAVNQIMAYDNLAGVVIQALRYVTTMGFDVLLYIILDALANPNKNRVKDDGVNTADWLQSLASFTGMLFRRYSADLTPLLKYIVNQLLNGETAEIVVLRELIWKMAGIEPLPNLNESQIAAMAGGPGLRIEAVASSTRGARLDPSDAVLKGPQRLGKALLDSSLATPLLIQVAQQRQSCVFAGRDTPLKALSGLFDTTHGVLLQYLDLLTSPAVVSPNDYATKVIPSLADLGESYGICPPICMQIYRPVLQVKLLAAALTMQEKERRASEEQEKRLKAALTAKREPSSTTSRVASPAAGESGTTAESEVEGKSGTPAPKADDVVMEGTDAGSALAPATFPSEPWLPELHALFDDVKKILPAQVSQVLGPAFYLTFWQLSTYDLSPPATRYDEEGATLRTLSRQEDSKYAAADRSSDRAKRATAVIHRSKRDRYNAFGNALTQEFKEQTASRVFTLKRLAREKQHWFAHSRSHKAEVSLAIVEYCLQPRCLMSPMDADFSVQFIKVMHGLGTPGFSTLQIYDKLIGDHVKAIVFSCSEYEARNYGRFLLGILTDLQKWFQDEQFYIQDNRSKVGGKSVVLPGMVLKPSTKTEYSVEDLLSHSQVCQIVRKWHRKLMTSFIACIETGEFMHVYNAIVVLKEVLPVFPLGSISPPAGFLIDSCMRRFLEKEERGDLKILGRAYHAGLQKREHLWLTPEFKVRSTAPALAQQASSAQGKTASSGLHGEQARAVGRPNAADTNTSNGHSAASPSNTPSAPRAQLAGLNGTSHAQGDKQSPVVSGTKSALESVPRPEVVKRIRTEPKATDNAAAASPASVSLTSSDRMDVDPPASVDGKAAAQLKAAAAQVAADVGRPSSVASPLRKDLSQKDLSRPLTPAVGSPHPPQANMPPPSVPSQTVSAQELRETARQTITTRSSVEKEDAGPSRRRLQSPPTRPGTRPPSADSRGSGGRPRSDTGRTDDRRSERDARRDARELGVPDRRDSRADRSARDRDMEREREKDRGRDRHSDRERERERDRDHRDRDRDRDRERDRDRDRHRRDDKDRDRDSRKDRGPGSVPGLVGVDDRGLPTRPDPLRSRPSITDDSIKRRRLDEDEVRRLHYSDWLACSKRGSRRDGREAHRDERNRRPSDKDGHERGRDSERRRKDRDGPDGDGRNVSVSSIGGEKRVPEGPSAKPLPSSTPSAPRAMASGDLSRSGKPEPIRDRDRRPSRDPAPHMPQGAPASRHPEPAGGSLRARISDKEVSRSAGQSSELPYRVETDRTRAESARDNDRDVGRKRTLSERERDVNETSTNAPPPDLQVQPPKRPRYTINRNRYVSSPSLVRKGLPIDPHPRDKSGGRKG</sequence>
<dbReference type="PANTHER" id="PTHR21597:SF0">
    <property type="entry name" value="THO COMPLEX SUBUNIT 2"/>
    <property type="match status" value="1"/>
</dbReference>
<feature type="compositionally biased region" description="Basic and acidic residues" evidence="5">
    <location>
        <begin position="1983"/>
        <end position="2016"/>
    </location>
</feature>
<feature type="compositionally biased region" description="Low complexity" evidence="5">
    <location>
        <begin position="422"/>
        <end position="437"/>
    </location>
</feature>
<feature type="compositionally biased region" description="Basic and acidic residues" evidence="5">
    <location>
        <begin position="1588"/>
        <end position="1598"/>
    </location>
</feature>
<feature type="compositionally biased region" description="Basic and acidic residues" evidence="5">
    <location>
        <begin position="2059"/>
        <end position="2070"/>
    </location>
</feature>
<feature type="compositionally biased region" description="Basic and acidic residues" evidence="5">
    <location>
        <begin position="993"/>
        <end position="1015"/>
    </location>
</feature>
<comment type="subcellular location">
    <subcellularLocation>
        <location evidence="1">Nucleus</location>
    </subcellularLocation>
</comment>
<dbReference type="Pfam" id="PF11262">
    <property type="entry name" value="Tho2"/>
    <property type="match status" value="1"/>
</dbReference>
<evidence type="ECO:0000313" key="10">
    <source>
        <dbReference type="Proteomes" id="UP000305948"/>
    </source>
</evidence>
<feature type="compositionally biased region" description="Low complexity" evidence="5">
    <location>
        <begin position="1432"/>
        <end position="1442"/>
    </location>
</feature>
<feature type="compositionally biased region" description="Polar residues" evidence="5">
    <location>
        <begin position="2039"/>
        <end position="2049"/>
    </location>
</feature>
<evidence type="ECO:0000259" key="8">
    <source>
        <dbReference type="Pfam" id="PF16134"/>
    </source>
</evidence>
<feature type="compositionally biased region" description="Polar residues" evidence="5">
    <location>
        <begin position="1492"/>
        <end position="1512"/>
    </location>
</feature>
<dbReference type="InterPro" id="IPR040007">
    <property type="entry name" value="Tho2"/>
</dbReference>
<feature type="region of interest" description="Disordered" evidence="5">
    <location>
        <begin position="1574"/>
        <end position="2070"/>
    </location>
</feature>
<dbReference type="GO" id="GO:0003729">
    <property type="term" value="F:mRNA binding"/>
    <property type="evidence" value="ECO:0007669"/>
    <property type="project" value="TreeGrafter"/>
</dbReference>
<accession>A0A5C3NFP4</accession>
<feature type="domain" description="THO complex subunit 2 N-terminal" evidence="8">
    <location>
        <begin position="70"/>
        <end position="711"/>
    </location>
</feature>
<feature type="compositionally biased region" description="Basic and acidic residues" evidence="5">
    <location>
        <begin position="1841"/>
        <end position="1882"/>
    </location>
</feature>
<feature type="region of interest" description="Disordered" evidence="5">
    <location>
        <begin position="422"/>
        <end position="442"/>
    </location>
</feature>
<feature type="compositionally biased region" description="Basic and acidic residues" evidence="5">
    <location>
        <begin position="1923"/>
        <end position="1942"/>
    </location>
</feature>
<feature type="domain" description="THO complex subunitTHOC2 N-terminal" evidence="7">
    <location>
        <begin position="716"/>
        <end position="791"/>
    </location>
</feature>
<dbReference type="InterPro" id="IPR021726">
    <property type="entry name" value="THO_THOC2_N"/>
</dbReference>
<dbReference type="Pfam" id="PF11732">
    <property type="entry name" value="Thoc2"/>
    <property type="match status" value="1"/>
</dbReference>
<feature type="compositionally biased region" description="Basic and acidic residues" evidence="5">
    <location>
        <begin position="1812"/>
        <end position="1829"/>
    </location>
</feature>
<comment type="similarity">
    <text evidence="2">Belongs to the THOC2 family.</text>
</comment>
<dbReference type="Pfam" id="PF16134">
    <property type="entry name" value="THOC2_N"/>
    <property type="match status" value="1"/>
</dbReference>
<dbReference type="GO" id="GO:0006406">
    <property type="term" value="P:mRNA export from nucleus"/>
    <property type="evidence" value="ECO:0007669"/>
    <property type="project" value="InterPro"/>
</dbReference>
<dbReference type="STRING" id="5364.A0A5C3NFP4"/>
<evidence type="ECO:0000256" key="2">
    <source>
        <dbReference type="ARBA" id="ARBA00007857"/>
    </source>
</evidence>
<keyword evidence="10" id="KW-1185">Reference proteome</keyword>
<gene>
    <name evidence="9" type="ORF">OE88DRAFT_1621965</name>
</gene>
<dbReference type="InterPro" id="IPR021418">
    <property type="entry name" value="THO_THOC2_C"/>
</dbReference>
<evidence type="ECO:0000259" key="7">
    <source>
        <dbReference type="Pfam" id="PF11732"/>
    </source>
</evidence>
<dbReference type="Proteomes" id="UP000305948">
    <property type="component" value="Unassembled WGS sequence"/>
</dbReference>
<keyword evidence="4" id="KW-0539">Nucleus</keyword>
<evidence type="ECO:0000259" key="6">
    <source>
        <dbReference type="Pfam" id="PF11262"/>
    </source>
</evidence>
<feature type="compositionally biased region" description="Basic and acidic residues" evidence="5">
    <location>
        <begin position="1791"/>
        <end position="1804"/>
    </location>
</feature>
<organism evidence="9 10">
    <name type="scientific">Heliocybe sulcata</name>
    <dbReference type="NCBI Taxonomy" id="5364"/>
    <lineage>
        <taxon>Eukaryota</taxon>
        <taxon>Fungi</taxon>
        <taxon>Dikarya</taxon>
        <taxon>Basidiomycota</taxon>
        <taxon>Agaricomycotina</taxon>
        <taxon>Agaricomycetes</taxon>
        <taxon>Gloeophyllales</taxon>
        <taxon>Gloeophyllaceae</taxon>
        <taxon>Heliocybe</taxon>
    </lineage>
</organism>
<feature type="region of interest" description="Disordered" evidence="5">
    <location>
        <begin position="1432"/>
        <end position="1560"/>
    </location>
</feature>
<feature type="compositionally biased region" description="Basic and acidic residues" evidence="5">
    <location>
        <begin position="1679"/>
        <end position="1781"/>
    </location>
</feature>